<dbReference type="KEGG" id="cvn:111109276"/>
<dbReference type="GeneID" id="111109276"/>
<dbReference type="AlphaFoldDB" id="A0A8B8BCB8"/>
<proteinExistence type="predicted"/>
<evidence type="ECO:0000313" key="2">
    <source>
        <dbReference type="RefSeq" id="XP_022301067.1"/>
    </source>
</evidence>
<gene>
    <name evidence="2" type="primary">LOC111109276</name>
</gene>
<sequence>MGITQEIMIPQGSVEEIMGIPQGNTIPQETLHEIMGIMATVPDETLQEIMGFPHGIGVPQGINVPDGIDIPTGTQGQASPVQNQNKCKGNNGVGCQDQQSFWKSHSEMVPTIHVITQHQPMPSYNQSMQTMTPQTVPVQEISKQNHLFGGTTQGLASDHDPLLLSLSLPTNASWGGNSELQKATERCLVEDTLNHDQMLNGVCRKRRREILPERSSESEEFFASIDKCLEMSSENIPSKEKYTFLDDLDNASLETFPSKVIDDIYKSTFESDCFLVSDDDFVTDSLAFLKQGGDFGVGVCGSQL</sequence>
<keyword evidence="1" id="KW-1185">Reference proteome</keyword>
<accession>A0A8B8BCB8</accession>
<organism evidence="1 2">
    <name type="scientific">Crassostrea virginica</name>
    <name type="common">Eastern oyster</name>
    <dbReference type="NCBI Taxonomy" id="6565"/>
    <lineage>
        <taxon>Eukaryota</taxon>
        <taxon>Metazoa</taxon>
        <taxon>Spiralia</taxon>
        <taxon>Lophotrochozoa</taxon>
        <taxon>Mollusca</taxon>
        <taxon>Bivalvia</taxon>
        <taxon>Autobranchia</taxon>
        <taxon>Pteriomorphia</taxon>
        <taxon>Ostreida</taxon>
        <taxon>Ostreoidea</taxon>
        <taxon>Ostreidae</taxon>
        <taxon>Crassostrea</taxon>
    </lineage>
</organism>
<dbReference type="Proteomes" id="UP000694844">
    <property type="component" value="Chromosome 8"/>
</dbReference>
<reference evidence="2" key="1">
    <citation type="submission" date="2025-08" db="UniProtKB">
        <authorList>
            <consortium name="RefSeq"/>
        </authorList>
    </citation>
    <scope>IDENTIFICATION</scope>
    <source>
        <tissue evidence="2">Whole sample</tissue>
    </source>
</reference>
<dbReference type="RefSeq" id="XP_022301067.1">
    <property type="nucleotide sequence ID" value="XM_022445359.1"/>
</dbReference>
<protein>
    <submittedName>
        <fullName evidence="2">Uncharacterized protein LOC111109276</fullName>
    </submittedName>
</protein>
<name>A0A8B8BCB8_CRAVI</name>
<evidence type="ECO:0000313" key="1">
    <source>
        <dbReference type="Proteomes" id="UP000694844"/>
    </source>
</evidence>